<dbReference type="SUPFAM" id="SSF141523">
    <property type="entry name" value="L,D-transpeptidase catalytic domain-like"/>
    <property type="match status" value="1"/>
</dbReference>
<sequence length="421" mass="43757">MDFVRNLGIWTSRTRKGPLIVLLLAAVVALLAGCTIGGDGSGTSNPAAAPPPVAEVTQAPAADAQDVSPTAPVSVTVARGTLADVALVNAAGTPVQGALTPDRTAFHTTEPLGYGAAYTWSGTATGTDGKVVPVQGTFRTVAPASTTSANINIGDGQEVGIAAPIVLKFSDHVADKAAVEKALTVTTNPPTPGAWAWLPDDNGSRVHWRPQNYWAPGTTVTMVAKLYGVDYGEGAYGADDLSADFTIGRSQIVKADAPSHRMQVVRDGATVMDIPVSYGEGDEDRNVTRSGIHMVTEKYEDFLMSNPPFYENVREHWAVRISNNGEFIHANPQTTGVQGSANVTNGCINLSLSDAQAYFGTAMYGDPVEVTGTRIDLSAADGDIYDWAIDWSTWQSMSALPAGGAAAAAAPAVAPTTAPIS</sequence>
<evidence type="ECO:0000256" key="4">
    <source>
        <dbReference type="ARBA" id="ARBA00022984"/>
    </source>
</evidence>
<evidence type="ECO:0000256" key="2">
    <source>
        <dbReference type="ARBA" id="ARBA00022679"/>
    </source>
</evidence>
<evidence type="ECO:0000259" key="9">
    <source>
        <dbReference type="PROSITE" id="PS52029"/>
    </source>
</evidence>
<dbReference type="InterPro" id="IPR050979">
    <property type="entry name" value="LD-transpeptidase"/>
</dbReference>
<dbReference type="Pfam" id="PF03734">
    <property type="entry name" value="YkuD"/>
    <property type="match status" value="1"/>
</dbReference>
<reference evidence="10 11" key="1">
    <citation type="submission" date="2016-10" db="EMBL/GenBank/DDBJ databases">
        <authorList>
            <person name="de Groot N.N."/>
        </authorList>
    </citation>
    <scope>NUCLEOTIDE SEQUENCE [LARGE SCALE GENOMIC DNA]</scope>
    <source>
        <strain evidence="10 11">JCM 11308</strain>
    </source>
</reference>
<dbReference type="InterPro" id="IPR038063">
    <property type="entry name" value="Transpep_catalytic_dom"/>
</dbReference>
<proteinExistence type="predicted"/>
<dbReference type="PANTHER" id="PTHR30582">
    <property type="entry name" value="L,D-TRANSPEPTIDASE"/>
    <property type="match status" value="1"/>
</dbReference>
<evidence type="ECO:0000256" key="7">
    <source>
        <dbReference type="ARBA" id="ARBA00060592"/>
    </source>
</evidence>
<feature type="active site" description="Proton donor/acceptor" evidence="8">
    <location>
        <position position="329"/>
    </location>
</feature>
<name>A0A1G6W3T1_9NOCA</name>
<comment type="pathway">
    <text evidence="7">Glycan biosynthesis.</text>
</comment>
<organism evidence="10 11">
    <name type="scientific">Rhodococcus tukisamuensis</name>
    <dbReference type="NCBI Taxonomy" id="168276"/>
    <lineage>
        <taxon>Bacteria</taxon>
        <taxon>Bacillati</taxon>
        <taxon>Actinomycetota</taxon>
        <taxon>Actinomycetes</taxon>
        <taxon>Mycobacteriales</taxon>
        <taxon>Nocardiaceae</taxon>
        <taxon>Rhodococcus</taxon>
    </lineage>
</organism>
<protein>
    <submittedName>
        <fullName evidence="10">Lipoprotein-anchoring transpeptidase ErfK/SrfK</fullName>
    </submittedName>
</protein>
<evidence type="ECO:0000256" key="8">
    <source>
        <dbReference type="PROSITE-ProRule" id="PRU01373"/>
    </source>
</evidence>
<dbReference type="AlphaFoldDB" id="A0A1G6W3T1"/>
<evidence type="ECO:0000313" key="11">
    <source>
        <dbReference type="Proteomes" id="UP000199417"/>
    </source>
</evidence>
<dbReference type="Gene3D" id="2.60.40.3710">
    <property type="match status" value="1"/>
</dbReference>
<dbReference type="GO" id="GO:0016746">
    <property type="term" value="F:acyltransferase activity"/>
    <property type="evidence" value="ECO:0007669"/>
    <property type="project" value="UniProtKB-KW"/>
</dbReference>
<dbReference type="GO" id="GO:0018104">
    <property type="term" value="P:peptidoglycan-protein cross-linking"/>
    <property type="evidence" value="ECO:0007669"/>
    <property type="project" value="TreeGrafter"/>
</dbReference>
<keyword evidence="4 8" id="KW-0573">Peptidoglycan synthesis</keyword>
<dbReference type="Gene3D" id="2.60.40.3780">
    <property type="match status" value="1"/>
</dbReference>
<gene>
    <name evidence="10" type="ORF">SAMN05444580_105242</name>
</gene>
<dbReference type="InterPro" id="IPR005490">
    <property type="entry name" value="LD_TPept_cat_dom"/>
</dbReference>
<dbReference type="PROSITE" id="PS52029">
    <property type="entry name" value="LD_TPASE"/>
    <property type="match status" value="1"/>
</dbReference>
<evidence type="ECO:0000313" key="10">
    <source>
        <dbReference type="EMBL" id="SDD60448.1"/>
    </source>
</evidence>
<evidence type="ECO:0000256" key="6">
    <source>
        <dbReference type="ARBA" id="ARBA00023316"/>
    </source>
</evidence>
<dbReference type="InterPro" id="IPR041280">
    <property type="entry name" value="Big_10"/>
</dbReference>
<keyword evidence="3 8" id="KW-0133">Cell shape</keyword>
<dbReference type="UniPathway" id="UPA00219"/>
<dbReference type="FunFam" id="2.60.40.3780:FF:000001">
    <property type="entry name" value="L,D-transpeptidase 2"/>
    <property type="match status" value="1"/>
</dbReference>
<comment type="pathway">
    <text evidence="1 8">Cell wall biogenesis; peptidoglycan biosynthesis.</text>
</comment>
<dbReference type="CDD" id="cd13432">
    <property type="entry name" value="LDT_IgD_like_2"/>
    <property type="match status" value="1"/>
</dbReference>
<dbReference type="GO" id="GO:0071555">
    <property type="term" value="P:cell wall organization"/>
    <property type="evidence" value="ECO:0007669"/>
    <property type="project" value="UniProtKB-UniRule"/>
</dbReference>
<dbReference type="PROSITE" id="PS51257">
    <property type="entry name" value="PROKAR_LIPOPROTEIN"/>
    <property type="match status" value="1"/>
</dbReference>
<dbReference type="Pfam" id="PF17964">
    <property type="entry name" value="Big_10"/>
    <property type="match status" value="1"/>
</dbReference>
<keyword evidence="6 8" id="KW-0961">Cell wall biogenesis/degradation</keyword>
<dbReference type="Proteomes" id="UP000199417">
    <property type="component" value="Unassembled WGS sequence"/>
</dbReference>
<dbReference type="PANTHER" id="PTHR30582:SF2">
    <property type="entry name" value="L,D-TRANSPEPTIDASE YCIB-RELATED"/>
    <property type="match status" value="1"/>
</dbReference>
<dbReference type="Gene3D" id="2.40.440.10">
    <property type="entry name" value="L,D-transpeptidase catalytic domain-like"/>
    <property type="match status" value="1"/>
</dbReference>
<feature type="active site" description="Nucleophile" evidence="8">
    <location>
        <position position="347"/>
    </location>
</feature>
<dbReference type="GO" id="GO:0071972">
    <property type="term" value="F:peptidoglycan L,D-transpeptidase activity"/>
    <property type="evidence" value="ECO:0007669"/>
    <property type="project" value="TreeGrafter"/>
</dbReference>
<accession>A0A1G6W3T1</accession>
<keyword evidence="11" id="KW-1185">Reference proteome</keyword>
<dbReference type="EMBL" id="FNAB01000005">
    <property type="protein sequence ID" value="SDD60448.1"/>
    <property type="molecule type" value="Genomic_DNA"/>
</dbReference>
<evidence type="ECO:0000256" key="5">
    <source>
        <dbReference type="ARBA" id="ARBA00023315"/>
    </source>
</evidence>
<dbReference type="GO" id="GO:0008360">
    <property type="term" value="P:regulation of cell shape"/>
    <property type="evidence" value="ECO:0007669"/>
    <property type="project" value="UniProtKB-UniRule"/>
</dbReference>
<dbReference type="STRING" id="168276.SAMN05444580_105242"/>
<evidence type="ECO:0000256" key="3">
    <source>
        <dbReference type="ARBA" id="ARBA00022960"/>
    </source>
</evidence>
<keyword evidence="5" id="KW-0012">Acyltransferase</keyword>
<feature type="domain" description="L,D-TPase catalytic" evidence="9">
    <location>
        <begin position="251"/>
        <end position="371"/>
    </location>
</feature>
<keyword evidence="10" id="KW-0449">Lipoprotein</keyword>
<keyword evidence="2" id="KW-0808">Transferase</keyword>
<evidence type="ECO:0000256" key="1">
    <source>
        <dbReference type="ARBA" id="ARBA00004752"/>
    </source>
</evidence>
<dbReference type="CDD" id="cd16913">
    <property type="entry name" value="YkuD_like"/>
    <property type="match status" value="1"/>
</dbReference>
<dbReference type="GO" id="GO:0005576">
    <property type="term" value="C:extracellular region"/>
    <property type="evidence" value="ECO:0007669"/>
    <property type="project" value="TreeGrafter"/>
</dbReference>